<accession>A0ABU3ALL1</accession>
<proteinExistence type="predicted"/>
<evidence type="ECO:0000256" key="1">
    <source>
        <dbReference type="ARBA" id="ARBA00004255"/>
    </source>
</evidence>
<evidence type="ECO:0000256" key="4">
    <source>
        <dbReference type="ARBA" id="ARBA00023136"/>
    </source>
</evidence>
<keyword evidence="4" id="KW-0472">Membrane</keyword>
<protein>
    <submittedName>
        <fullName evidence="5">GPP34 family phosphoprotein</fullName>
    </submittedName>
</protein>
<dbReference type="InterPro" id="IPR008628">
    <property type="entry name" value="GPP34-like"/>
</dbReference>
<dbReference type="Gene3D" id="1.10.3630.10">
    <property type="entry name" value="yeast vps74-n-term truncation variant domain like"/>
    <property type="match status" value="1"/>
</dbReference>
<evidence type="ECO:0000313" key="6">
    <source>
        <dbReference type="Proteomes" id="UP001180724"/>
    </source>
</evidence>
<dbReference type="InterPro" id="IPR038261">
    <property type="entry name" value="GPP34-like_sf"/>
</dbReference>
<keyword evidence="3" id="KW-0446">Lipid-binding</keyword>
<evidence type="ECO:0000313" key="5">
    <source>
        <dbReference type="EMBL" id="MDT0611081.1"/>
    </source>
</evidence>
<organism evidence="5 6">
    <name type="scientific">Streptomyces lancefieldiae</name>
    <dbReference type="NCBI Taxonomy" id="3075520"/>
    <lineage>
        <taxon>Bacteria</taxon>
        <taxon>Bacillati</taxon>
        <taxon>Actinomycetota</taxon>
        <taxon>Actinomycetes</taxon>
        <taxon>Kitasatosporales</taxon>
        <taxon>Streptomycetaceae</taxon>
        <taxon>Streptomyces</taxon>
    </lineage>
</organism>
<sequence>MQPPMTTARNLLVITLDSAGDPPVRAGDLSLALAGAELIDLCAARVVELREDRIVPGRLPAPADVLLEQAFASFIREEPYETISDWLWRRGKALDVAYVAAFETEGLLTRQRRRARLFPTGEPVLVDSPARRQATERWSSAEPVLVTLAEAVGVRGPQARDLPPETDGAVELILAAVGDALQELDSERQRRSIEQEAFNNIWRAP</sequence>
<dbReference type="Pfam" id="PF05719">
    <property type="entry name" value="GPP34"/>
    <property type="match status" value="1"/>
</dbReference>
<reference evidence="5" key="1">
    <citation type="submission" date="2024-05" db="EMBL/GenBank/DDBJ databases">
        <title>30 novel species of actinomycetes from the DSMZ collection.</title>
        <authorList>
            <person name="Nouioui I."/>
        </authorList>
    </citation>
    <scope>NUCLEOTIDE SEQUENCE</scope>
    <source>
        <strain evidence="5">DSM 40712</strain>
    </source>
</reference>
<dbReference type="Proteomes" id="UP001180724">
    <property type="component" value="Unassembled WGS sequence"/>
</dbReference>
<keyword evidence="2" id="KW-0333">Golgi apparatus</keyword>
<dbReference type="EMBL" id="JAVRFH010000010">
    <property type="protein sequence ID" value="MDT0611081.1"/>
    <property type="molecule type" value="Genomic_DNA"/>
</dbReference>
<keyword evidence="6" id="KW-1185">Reference proteome</keyword>
<evidence type="ECO:0000256" key="2">
    <source>
        <dbReference type="ARBA" id="ARBA00023034"/>
    </source>
</evidence>
<evidence type="ECO:0000256" key="3">
    <source>
        <dbReference type="ARBA" id="ARBA00023121"/>
    </source>
</evidence>
<gene>
    <name evidence="5" type="ORF">RM812_12710</name>
</gene>
<dbReference type="RefSeq" id="WP_311572730.1">
    <property type="nucleotide sequence ID" value="NZ_JAVRFH010000010.1"/>
</dbReference>
<comment type="subcellular location">
    <subcellularLocation>
        <location evidence="1">Golgi apparatus membrane</location>
        <topology evidence="1">Peripheral membrane protein</topology>
        <orientation evidence="1">Cytoplasmic side</orientation>
    </subcellularLocation>
</comment>
<comment type="caution">
    <text evidence="5">The sequence shown here is derived from an EMBL/GenBank/DDBJ whole genome shotgun (WGS) entry which is preliminary data.</text>
</comment>
<name>A0ABU3ALL1_9ACTN</name>